<feature type="transmembrane region" description="Helical" evidence="1">
    <location>
        <begin position="7"/>
        <end position="31"/>
    </location>
</feature>
<evidence type="ECO:0000313" key="3">
    <source>
        <dbReference type="Proteomes" id="UP000244855"/>
    </source>
</evidence>
<accession>A0A2V1D006</accession>
<organism evidence="2 3">
    <name type="scientific">Periconia macrospinosa</name>
    <dbReference type="NCBI Taxonomy" id="97972"/>
    <lineage>
        <taxon>Eukaryota</taxon>
        <taxon>Fungi</taxon>
        <taxon>Dikarya</taxon>
        <taxon>Ascomycota</taxon>
        <taxon>Pezizomycotina</taxon>
        <taxon>Dothideomycetes</taxon>
        <taxon>Pleosporomycetidae</taxon>
        <taxon>Pleosporales</taxon>
        <taxon>Massarineae</taxon>
        <taxon>Periconiaceae</taxon>
        <taxon>Periconia</taxon>
    </lineage>
</organism>
<dbReference type="OrthoDB" id="5426829at2759"/>
<sequence>MYKTLNLIVTALVGVCASALTLLAPVLHFYYGRLLTDTATSSSVIAGRAPLAPIYQYYHGSTLIKTNVSSPVTFNGLAIGTTELNPNAVNGTLHNISDGHHFYHQDWRLSKRQSFEAHFFEGASDFSVHGSEFNNVGGDQIINNGVINIVPESSSASWQFEHDSNPILDFFEGDSFVTSSIDIIGSIAGLALDAFEIF</sequence>
<proteinExistence type="predicted"/>
<keyword evidence="1" id="KW-0812">Transmembrane</keyword>
<dbReference type="EMBL" id="KZ805891">
    <property type="protein sequence ID" value="PVH91336.1"/>
    <property type="molecule type" value="Genomic_DNA"/>
</dbReference>
<name>A0A2V1D006_9PLEO</name>
<reference evidence="2 3" key="1">
    <citation type="journal article" date="2018" name="Sci. Rep.">
        <title>Comparative genomics provides insights into the lifestyle and reveals functional heterogeneity of dark septate endophytic fungi.</title>
        <authorList>
            <person name="Knapp D.G."/>
            <person name="Nemeth J.B."/>
            <person name="Barry K."/>
            <person name="Hainaut M."/>
            <person name="Henrissat B."/>
            <person name="Johnson J."/>
            <person name="Kuo A."/>
            <person name="Lim J.H.P."/>
            <person name="Lipzen A."/>
            <person name="Nolan M."/>
            <person name="Ohm R.A."/>
            <person name="Tamas L."/>
            <person name="Grigoriev I.V."/>
            <person name="Spatafora J.W."/>
            <person name="Nagy L.G."/>
            <person name="Kovacs G.M."/>
        </authorList>
    </citation>
    <scope>NUCLEOTIDE SEQUENCE [LARGE SCALE GENOMIC DNA]</scope>
    <source>
        <strain evidence="2 3">DSE2036</strain>
    </source>
</reference>
<keyword evidence="1" id="KW-0472">Membrane</keyword>
<evidence type="ECO:0000313" key="2">
    <source>
        <dbReference type="EMBL" id="PVH91336.1"/>
    </source>
</evidence>
<gene>
    <name evidence="2" type="ORF">DM02DRAFT_664105</name>
</gene>
<keyword evidence="3" id="KW-1185">Reference proteome</keyword>
<evidence type="ECO:0000256" key="1">
    <source>
        <dbReference type="SAM" id="Phobius"/>
    </source>
</evidence>
<dbReference type="AlphaFoldDB" id="A0A2V1D006"/>
<protein>
    <submittedName>
        <fullName evidence="2">Uncharacterized protein</fullName>
    </submittedName>
</protein>
<dbReference type="Proteomes" id="UP000244855">
    <property type="component" value="Unassembled WGS sequence"/>
</dbReference>
<keyword evidence="1" id="KW-1133">Transmembrane helix</keyword>